<keyword evidence="1" id="KW-0472">Membrane</keyword>
<dbReference type="InterPro" id="IPR021840">
    <property type="entry name" value="DUF3433"/>
</dbReference>
<name>A0A5N5WVL6_9EURO</name>
<sequence>MSYYLFALCYKVCLRNGMLNSSIAERLTRRVRGGKDHTLIHVHNSNFSQGSETPLTGYLGQDYSHCNDGNGSQLWTPTVLRPLILVAFAVISIAILIVTEVLFAFSNRNKGISASDPKYRYLWTYGPTAVLIVVAGVWGQVEYRTKQLMPWKSMSQRPKPASQSLLLDYVSDWNVISLFRALRRSHWVVALAILGTLLLKLLTVLSTGLFLLQDVQLDHISTALTVQAAFNGANYESAEVDSNAALTVVGNRFLNLSLPTGTTDIYAFPPFRGSDVASDTNTIMTGTVGLFSADMDCEVATVANWTQDCQSHGCEQLRLNLTLSTTDCSDYHFLAFRRSYFSMGGYFGNIFMEKCASSSDDDASSNRLIFAATHWLNNSARVQSLVCEPTYKISKGLVSLFGSNQSVASIDPIPTNETLLNGTIPDVTPVDIGTGLLSTLAAAENSIGTLMQLDNVDANLSDPNNNYLSAFFLTATVSSPHDLESLLDAAHLETVSRSTYRAMTAQMARKYLMATTDEPLNGSYSASAKRLIVRELSVRLMEPTLALLVLVSGAMWAWRPVKCTPRDPGTISGLATILARSPQISEKLAGVNNRKDMKASLAGNLYLSETTYKDDQQSFGIGAPHESEEALRASQSPGQLSWWKPVSILLWWRILTVVIPLLIIVGLETAYQVSYQRTGLADINSDSYIRYTWVYIPAFFMLLIQALFDGTHFSTQVFQPYVELRRGGVSAQESLMSNYLSKFTIHAFWSALTKRKFAISATALTMTLAPCLTIAASGLYSTEDVSLERPVSILRNDSFNSTVNAQPFNRDQRGLGLTGALIVTTNLSYPDWTYDELVFPTLNERTLTDVKRKTAYKPTNQGSGLENVLKLTIPALRAGLTCEAIAADNILNTSIYKIDHTVSANVFLGRDCYNVGRGKDVWYSVQLPVNSTNMTHTAFGMFQKLGVMGPTPAGCPAMLGLWGVMANPNSTDGIRGLTCTPYIDEVDADTTFTLPGLKIRSSKADESSSRRFTDSIASQLDFDDFLPTSTTTENEAFDNVFSALIRYQKTLTVADIETLQQPKVIHALQHLYRVLMAQSINGNSRISPQNHIIYNGTAVDPTRVRLQQSAISTRVLEGLISAMVLCTLVAFYLTRTREVIPVNPCSIAGAASLLAGSEMLKPDVIPPGSEWCDDEELVKRGVFGGLMFGLGWWEGKRFGIDIGRPEE</sequence>
<dbReference type="Pfam" id="PF11915">
    <property type="entry name" value="DUF3433"/>
    <property type="match status" value="2"/>
</dbReference>
<feature type="transmembrane region" description="Helical" evidence="1">
    <location>
        <begin position="121"/>
        <end position="141"/>
    </location>
</feature>
<keyword evidence="1" id="KW-0812">Transmembrane</keyword>
<dbReference type="OrthoDB" id="5332281at2759"/>
<dbReference type="EMBL" id="ML732281">
    <property type="protein sequence ID" value="KAB8071152.1"/>
    <property type="molecule type" value="Genomic_DNA"/>
</dbReference>
<organism evidence="2 3">
    <name type="scientific">Aspergillus leporis</name>
    <dbReference type="NCBI Taxonomy" id="41062"/>
    <lineage>
        <taxon>Eukaryota</taxon>
        <taxon>Fungi</taxon>
        <taxon>Dikarya</taxon>
        <taxon>Ascomycota</taxon>
        <taxon>Pezizomycotina</taxon>
        <taxon>Eurotiomycetes</taxon>
        <taxon>Eurotiomycetidae</taxon>
        <taxon>Eurotiales</taxon>
        <taxon>Aspergillaceae</taxon>
        <taxon>Aspergillus</taxon>
        <taxon>Aspergillus subgen. Circumdati</taxon>
    </lineage>
</organism>
<dbReference type="PANTHER" id="PTHR37544">
    <property type="entry name" value="SPRAY-RELATED"/>
    <property type="match status" value="1"/>
</dbReference>
<evidence type="ECO:0000256" key="1">
    <source>
        <dbReference type="SAM" id="Phobius"/>
    </source>
</evidence>
<reference evidence="2 3" key="1">
    <citation type="submission" date="2019-04" db="EMBL/GenBank/DDBJ databases">
        <title>Friends and foes A comparative genomics study of 23 Aspergillus species from section Flavi.</title>
        <authorList>
            <consortium name="DOE Joint Genome Institute"/>
            <person name="Kjaerbolling I."/>
            <person name="Vesth T."/>
            <person name="Frisvad J.C."/>
            <person name="Nybo J.L."/>
            <person name="Theobald S."/>
            <person name="Kildgaard S."/>
            <person name="Isbrandt T."/>
            <person name="Kuo A."/>
            <person name="Sato A."/>
            <person name="Lyhne E.K."/>
            <person name="Kogle M.E."/>
            <person name="Wiebenga A."/>
            <person name="Kun R.S."/>
            <person name="Lubbers R.J."/>
            <person name="Makela M.R."/>
            <person name="Barry K."/>
            <person name="Chovatia M."/>
            <person name="Clum A."/>
            <person name="Daum C."/>
            <person name="Haridas S."/>
            <person name="He G."/>
            <person name="LaButti K."/>
            <person name="Lipzen A."/>
            <person name="Mondo S."/>
            <person name="Riley R."/>
            <person name="Salamov A."/>
            <person name="Simmons B.A."/>
            <person name="Magnuson J.K."/>
            <person name="Henrissat B."/>
            <person name="Mortensen U.H."/>
            <person name="Larsen T.O."/>
            <person name="Devries R.P."/>
            <person name="Grigoriev I.V."/>
            <person name="Machida M."/>
            <person name="Baker S.E."/>
            <person name="Andersen M.R."/>
        </authorList>
    </citation>
    <scope>NUCLEOTIDE SEQUENCE [LARGE SCALE GENOMIC DNA]</scope>
    <source>
        <strain evidence="2 3">CBS 151.66</strain>
    </source>
</reference>
<proteinExistence type="predicted"/>
<feature type="transmembrane region" description="Helical" evidence="1">
    <location>
        <begin position="650"/>
        <end position="667"/>
    </location>
</feature>
<feature type="transmembrane region" description="Helical" evidence="1">
    <location>
        <begin position="187"/>
        <end position="212"/>
    </location>
</feature>
<keyword evidence="1" id="KW-1133">Transmembrane helix</keyword>
<feature type="transmembrane region" description="Helical" evidence="1">
    <location>
        <begin position="83"/>
        <end position="105"/>
    </location>
</feature>
<evidence type="ECO:0000313" key="2">
    <source>
        <dbReference type="EMBL" id="KAB8071152.1"/>
    </source>
</evidence>
<dbReference type="PANTHER" id="PTHR37544:SF1">
    <property type="entry name" value="PHOSPHORIBOSYLAMINOIMIDAZOLE-SUCCINOCARBOXAMIDE SYNTHASE"/>
    <property type="match status" value="1"/>
</dbReference>
<dbReference type="Proteomes" id="UP000326565">
    <property type="component" value="Unassembled WGS sequence"/>
</dbReference>
<dbReference type="AlphaFoldDB" id="A0A5N5WVL6"/>
<protein>
    <submittedName>
        <fullName evidence="2">Uncharacterized protein</fullName>
    </submittedName>
</protein>
<evidence type="ECO:0000313" key="3">
    <source>
        <dbReference type="Proteomes" id="UP000326565"/>
    </source>
</evidence>
<keyword evidence="3" id="KW-1185">Reference proteome</keyword>
<gene>
    <name evidence="2" type="ORF">BDV29DRAFT_179763</name>
</gene>
<feature type="transmembrane region" description="Helical" evidence="1">
    <location>
        <begin position="688"/>
        <end position="708"/>
    </location>
</feature>
<accession>A0A5N5WVL6</accession>